<evidence type="ECO:0000256" key="1">
    <source>
        <dbReference type="SAM" id="MobiDB-lite"/>
    </source>
</evidence>
<reference evidence="2 3" key="1">
    <citation type="journal article" date="2019" name="Int. J. Syst. Evol. Microbiol.">
        <title>The Global Catalogue of Microorganisms (GCM) 10K type strain sequencing project: providing services to taxonomists for standard genome sequencing and annotation.</title>
        <authorList>
            <consortium name="The Broad Institute Genomics Platform"/>
            <consortium name="The Broad Institute Genome Sequencing Center for Infectious Disease"/>
            <person name="Wu L."/>
            <person name="Ma J."/>
        </authorList>
    </citation>
    <scope>NUCLEOTIDE SEQUENCE [LARGE SCALE GENOMIC DNA]</scope>
    <source>
        <strain evidence="2 3">JCM 7356</strain>
    </source>
</reference>
<sequence length="150" mass="15279">MVQGAPELLVILRVAAAGCASLAWPEDWRNVTEVFLVVQAAVTPPPPVPEDELPPPLVLVLPPDGAEAEPAAGAEAGAEVAPDGAADDALVPTALSCVPLPSLQAVRDRASVATAPTASRAGRVVVRMAGSPGSRSWVAILHEVVSPYTN</sequence>
<gene>
    <name evidence="2" type="ORF">GCM10010430_56070</name>
</gene>
<evidence type="ECO:0000313" key="3">
    <source>
        <dbReference type="Proteomes" id="UP001500305"/>
    </source>
</evidence>
<dbReference type="EMBL" id="BAAATR010000030">
    <property type="protein sequence ID" value="GAA2264210.1"/>
    <property type="molecule type" value="Genomic_DNA"/>
</dbReference>
<feature type="region of interest" description="Disordered" evidence="1">
    <location>
        <begin position="62"/>
        <end position="85"/>
    </location>
</feature>
<organism evidence="2 3">
    <name type="scientific">Kitasatospora cystarginea</name>
    <dbReference type="NCBI Taxonomy" id="58350"/>
    <lineage>
        <taxon>Bacteria</taxon>
        <taxon>Bacillati</taxon>
        <taxon>Actinomycetota</taxon>
        <taxon>Actinomycetes</taxon>
        <taxon>Kitasatosporales</taxon>
        <taxon>Streptomycetaceae</taxon>
        <taxon>Kitasatospora</taxon>
    </lineage>
</organism>
<comment type="caution">
    <text evidence="2">The sequence shown here is derived from an EMBL/GenBank/DDBJ whole genome shotgun (WGS) entry which is preliminary data.</text>
</comment>
<name>A0ABN3END6_9ACTN</name>
<dbReference type="Proteomes" id="UP001500305">
    <property type="component" value="Unassembled WGS sequence"/>
</dbReference>
<proteinExistence type="predicted"/>
<keyword evidence="3" id="KW-1185">Reference proteome</keyword>
<protein>
    <recommendedName>
        <fullName evidence="4">Secreted protein</fullName>
    </recommendedName>
</protein>
<evidence type="ECO:0008006" key="4">
    <source>
        <dbReference type="Google" id="ProtNLM"/>
    </source>
</evidence>
<accession>A0ABN3END6</accession>
<evidence type="ECO:0000313" key="2">
    <source>
        <dbReference type="EMBL" id="GAA2264210.1"/>
    </source>
</evidence>